<dbReference type="Proteomes" id="UP000215335">
    <property type="component" value="Unassembled WGS sequence"/>
</dbReference>
<organism evidence="10 11">
    <name type="scientific">Trichomalopsis sarcophagae</name>
    <dbReference type="NCBI Taxonomy" id="543379"/>
    <lineage>
        <taxon>Eukaryota</taxon>
        <taxon>Metazoa</taxon>
        <taxon>Ecdysozoa</taxon>
        <taxon>Arthropoda</taxon>
        <taxon>Hexapoda</taxon>
        <taxon>Insecta</taxon>
        <taxon>Pterygota</taxon>
        <taxon>Neoptera</taxon>
        <taxon>Endopterygota</taxon>
        <taxon>Hymenoptera</taxon>
        <taxon>Apocrita</taxon>
        <taxon>Proctotrupomorpha</taxon>
        <taxon>Chalcidoidea</taxon>
        <taxon>Pteromalidae</taxon>
        <taxon>Pteromalinae</taxon>
        <taxon>Trichomalopsis</taxon>
    </lineage>
</organism>
<comment type="subcellular location">
    <subcellularLocation>
        <location evidence="1">Secreted</location>
    </subcellularLocation>
</comment>
<keyword evidence="2" id="KW-0964">Secreted</keyword>
<evidence type="ECO:0000256" key="3">
    <source>
        <dbReference type="ARBA" id="ARBA00022690"/>
    </source>
</evidence>
<dbReference type="GO" id="GO:0005576">
    <property type="term" value="C:extracellular region"/>
    <property type="evidence" value="ECO:0007669"/>
    <property type="project" value="UniProtKB-SubCell"/>
</dbReference>
<accession>A0A232F5J7</accession>
<evidence type="ECO:0000256" key="4">
    <source>
        <dbReference type="ARBA" id="ARBA00022900"/>
    </source>
</evidence>
<reference evidence="10 11" key="1">
    <citation type="journal article" date="2017" name="Curr. Biol.">
        <title>The Evolution of Venom by Co-option of Single-Copy Genes.</title>
        <authorList>
            <person name="Martinson E.O."/>
            <person name="Mrinalini"/>
            <person name="Kelkar Y.D."/>
            <person name="Chang C.H."/>
            <person name="Werren J.H."/>
        </authorList>
    </citation>
    <scope>NUCLEOTIDE SEQUENCE [LARGE SCALE GENOMIC DNA]</scope>
    <source>
        <strain evidence="10 11">Alberta</strain>
        <tissue evidence="10">Whole body</tissue>
    </source>
</reference>
<evidence type="ECO:0000313" key="11">
    <source>
        <dbReference type="Proteomes" id="UP000215335"/>
    </source>
</evidence>
<evidence type="ECO:0000259" key="9">
    <source>
        <dbReference type="PROSITE" id="PS51446"/>
    </source>
</evidence>
<name>A0A232F5J7_9HYME</name>
<dbReference type="InterPro" id="IPR008037">
    <property type="entry name" value="Pacifastin_dom"/>
</dbReference>
<comment type="similarity">
    <text evidence="6 7">Belongs to the protease inhibitor I19 family.</text>
</comment>
<evidence type="ECO:0000256" key="6">
    <source>
        <dbReference type="ARBA" id="ARBA00029459"/>
    </source>
</evidence>
<evidence type="ECO:0000313" key="10">
    <source>
        <dbReference type="EMBL" id="OXU25882.1"/>
    </source>
</evidence>
<feature type="chain" id="PRO_5013393963" description="Pacifastin domain-containing protein" evidence="8">
    <location>
        <begin position="25"/>
        <end position="72"/>
    </location>
</feature>
<proteinExistence type="inferred from homology"/>
<evidence type="ECO:0000256" key="2">
    <source>
        <dbReference type="ARBA" id="ARBA00022525"/>
    </source>
</evidence>
<dbReference type="PROSITE" id="PS51446">
    <property type="entry name" value="PACIFASTIN"/>
    <property type="match status" value="1"/>
</dbReference>
<comment type="caution">
    <text evidence="7">Lacks conserved residue(s) required for the propagation of feature annotation.</text>
</comment>
<keyword evidence="5 7" id="KW-1015">Disulfide bond</keyword>
<keyword evidence="11" id="KW-1185">Reference proteome</keyword>
<evidence type="ECO:0000256" key="1">
    <source>
        <dbReference type="ARBA" id="ARBA00004613"/>
    </source>
</evidence>
<dbReference type="InterPro" id="IPR036201">
    <property type="entry name" value="Pacifastin_dom_sf"/>
</dbReference>
<dbReference type="EMBL" id="NNAY01000923">
    <property type="protein sequence ID" value="OXU25882.1"/>
    <property type="molecule type" value="Genomic_DNA"/>
</dbReference>
<dbReference type="Pfam" id="PF05375">
    <property type="entry name" value="Pacifastin_I"/>
    <property type="match status" value="1"/>
</dbReference>
<protein>
    <recommendedName>
        <fullName evidence="9">Pacifastin domain-containing protein</fullName>
    </recommendedName>
</protein>
<dbReference type="SUPFAM" id="SSF57283">
    <property type="entry name" value="PMP inhibitors"/>
    <property type="match status" value="1"/>
</dbReference>
<dbReference type="GO" id="GO:0004867">
    <property type="term" value="F:serine-type endopeptidase inhibitor activity"/>
    <property type="evidence" value="ECO:0007669"/>
    <property type="project" value="UniProtKB-UniRule"/>
</dbReference>
<feature type="disulfide bond" evidence="7">
    <location>
        <begin position="42"/>
        <end position="57"/>
    </location>
</feature>
<feature type="domain" description="Pacifastin" evidence="9">
    <location>
        <begin position="39"/>
        <end position="72"/>
    </location>
</feature>
<dbReference type="AlphaFoldDB" id="A0A232F5J7"/>
<keyword evidence="4 7" id="KW-0722">Serine protease inhibitor</keyword>
<keyword evidence="8" id="KW-0732">Signal</keyword>
<gene>
    <name evidence="10" type="ORF">TSAR_012004</name>
</gene>
<feature type="signal peptide" evidence="8">
    <location>
        <begin position="1"/>
        <end position="24"/>
    </location>
</feature>
<comment type="caution">
    <text evidence="10">The sequence shown here is derived from an EMBL/GenBank/DDBJ whole genome shotgun (WGS) entry which is preliminary data.</text>
</comment>
<evidence type="ECO:0000256" key="8">
    <source>
        <dbReference type="SAM" id="SignalP"/>
    </source>
</evidence>
<keyword evidence="3 7" id="KW-0646">Protease inhibitor</keyword>
<evidence type="ECO:0000256" key="7">
    <source>
        <dbReference type="PROSITE-ProRule" id="PRU00776"/>
    </source>
</evidence>
<sequence>MSKILSVTLLLLVVVVAAFSYAVADDANNLLHIDNYDKTNECPPNESFMHKCNYCKCGPEGKDAACTKMACP</sequence>
<evidence type="ECO:0000256" key="5">
    <source>
        <dbReference type="ARBA" id="ARBA00023157"/>
    </source>
</evidence>